<dbReference type="EMBL" id="JABCRI010000022">
    <property type="protein sequence ID" value="KAF8379357.1"/>
    <property type="molecule type" value="Genomic_DNA"/>
</dbReference>
<comment type="caution">
    <text evidence="1">The sequence shown here is derived from an EMBL/GenBank/DDBJ whole genome shotgun (WGS) entry which is preliminary data.</text>
</comment>
<dbReference type="OrthoDB" id="666972at2759"/>
<protein>
    <submittedName>
        <fullName evidence="1">Uncharacterized protein</fullName>
    </submittedName>
</protein>
<dbReference type="Proteomes" id="UP000655225">
    <property type="component" value="Unassembled WGS sequence"/>
</dbReference>
<gene>
    <name evidence="1" type="ORF">HHK36_028791</name>
</gene>
<reference evidence="1 2" key="1">
    <citation type="submission" date="2020-04" db="EMBL/GenBank/DDBJ databases">
        <title>Plant Genome Project.</title>
        <authorList>
            <person name="Zhang R.-G."/>
        </authorList>
    </citation>
    <scope>NUCLEOTIDE SEQUENCE [LARGE SCALE GENOMIC DNA]</scope>
    <source>
        <strain evidence="1">YNK0</strain>
        <tissue evidence="1">Leaf</tissue>
    </source>
</reference>
<accession>A0A835D0J9</accession>
<name>A0A835D0J9_TETSI</name>
<proteinExistence type="predicted"/>
<evidence type="ECO:0000313" key="1">
    <source>
        <dbReference type="EMBL" id="KAF8379357.1"/>
    </source>
</evidence>
<organism evidence="1 2">
    <name type="scientific">Tetracentron sinense</name>
    <name type="common">Spur-leaf</name>
    <dbReference type="NCBI Taxonomy" id="13715"/>
    <lineage>
        <taxon>Eukaryota</taxon>
        <taxon>Viridiplantae</taxon>
        <taxon>Streptophyta</taxon>
        <taxon>Embryophyta</taxon>
        <taxon>Tracheophyta</taxon>
        <taxon>Spermatophyta</taxon>
        <taxon>Magnoliopsida</taxon>
        <taxon>Trochodendrales</taxon>
        <taxon>Trochodendraceae</taxon>
        <taxon>Tetracentron</taxon>
    </lineage>
</organism>
<sequence>MEAGQRWKRSNMGIRSKLTFLFDHFDRGVGWHLPNLIWIGRDIDDPPKEAYHSANRLDFLVSAAVAEFKGPDIFGVVCLAQVHMELARIEASFSGC</sequence>
<evidence type="ECO:0000313" key="2">
    <source>
        <dbReference type="Proteomes" id="UP000655225"/>
    </source>
</evidence>
<dbReference type="AlphaFoldDB" id="A0A835D0J9"/>
<keyword evidence="2" id="KW-1185">Reference proteome</keyword>